<dbReference type="InterPro" id="IPR029035">
    <property type="entry name" value="DHS-like_NAD/FAD-binding_dom"/>
</dbReference>
<proteinExistence type="predicted"/>
<dbReference type="AlphaFoldDB" id="A0A5E6PX63"/>
<gene>
    <name evidence="1" type="primary">cobB_1</name>
    <name evidence="1" type="ORF">PS659_00620</name>
</gene>
<dbReference type="PANTHER" id="PTHR11085">
    <property type="entry name" value="NAD-DEPENDENT PROTEIN DEACYLASE SIRTUIN-5, MITOCHONDRIAL-RELATED"/>
    <property type="match status" value="1"/>
</dbReference>
<dbReference type="InterPro" id="IPR050134">
    <property type="entry name" value="NAD-dep_sirtuin_deacylases"/>
</dbReference>
<name>A0A5E6PX63_PSEFL</name>
<dbReference type="Proteomes" id="UP000326729">
    <property type="component" value="Unassembled WGS sequence"/>
</dbReference>
<accession>A0A5E6PX63</accession>
<reference evidence="1 2" key="1">
    <citation type="submission" date="2019-09" db="EMBL/GenBank/DDBJ databases">
        <authorList>
            <person name="Chandra G."/>
            <person name="Truman W A."/>
        </authorList>
    </citation>
    <scope>NUCLEOTIDE SEQUENCE [LARGE SCALE GENOMIC DNA]</scope>
    <source>
        <strain evidence="1">PS659</strain>
    </source>
</reference>
<organism evidence="1 2">
    <name type="scientific">Pseudomonas fluorescens</name>
    <dbReference type="NCBI Taxonomy" id="294"/>
    <lineage>
        <taxon>Bacteria</taxon>
        <taxon>Pseudomonadati</taxon>
        <taxon>Pseudomonadota</taxon>
        <taxon>Gammaproteobacteria</taxon>
        <taxon>Pseudomonadales</taxon>
        <taxon>Pseudomonadaceae</taxon>
        <taxon>Pseudomonas</taxon>
    </lineage>
</organism>
<protein>
    <submittedName>
        <fullName evidence="1">NAD-dependent protein deacetylase</fullName>
        <ecNumber evidence="1">3.5.1.-</ecNumber>
    </submittedName>
</protein>
<dbReference type="Pfam" id="PF13289">
    <property type="entry name" value="SIR2_2"/>
    <property type="match status" value="1"/>
</dbReference>
<dbReference type="PANTHER" id="PTHR11085:SF10">
    <property type="entry name" value="NAD-DEPENDENT PROTEIN DEACYLASE SIRTUIN-5, MITOCHONDRIAL-RELATED"/>
    <property type="match status" value="1"/>
</dbReference>
<dbReference type="OrthoDB" id="2077946at2"/>
<evidence type="ECO:0000313" key="2">
    <source>
        <dbReference type="Proteomes" id="UP000326729"/>
    </source>
</evidence>
<keyword evidence="1" id="KW-0378">Hydrolase</keyword>
<dbReference type="EC" id="3.5.1.-" evidence="1"/>
<evidence type="ECO:0000313" key="1">
    <source>
        <dbReference type="EMBL" id="VVM47518.1"/>
    </source>
</evidence>
<dbReference type="EMBL" id="CABVGY010000003">
    <property type="protein sequence ID" value="VVM47518.1"/>
    <property type="molecule type" value="Genomic_DNA"/>
</dbReference>
<dbReference type="GO" id="GO:0017136">
    <property type="term" value="F:histone deacetylase activity, NAD-dependent"/>
    <property type="evidence" value="ECO:0007669"/>
    <property type="project" value="TreeGrafter"/>
</dbReference>
<dbReference type="SUPFAM" id="SSF52467">
    <property type="entry name" value="DHS-like NAD/FAD-binding domain"/>
    <property type="match status" value="1"/>
</dbReference>
<dbReference type="Gene3D" id="3.40.50.1220">
    <property type="entry name" value="TPP-binding domain"/>
    <property type="match status" value="1"/>
</dbReference>
<sequence>MDLNLKMDTSAQDRVISFGSGLAAIPERLLLAHAQGQVLFVCGAGISMPAHLPDFRQLVVDVYKKLDPSVYAVLLKLPRGACNQWEADVSHLNDPQKAEVKRFIIGDFDVVLGMLERRLDGRTHGGSQVRHAVADRLRAGNTKPAPIHRALMRLADRGGAVTIVTTNFDQLLQRAGARRGSTIQTYSLGAIPRPTRQLDFAGVFHIHGVLEPQPNRVSELVISDQDFGEFYLRRRVVPDLIYDAARLYHLVLVGYSANDPPMRYLLNAVAADGFRFGDLKERFTFLGSGTPDPVALEDWKARGITPIHYDAQNEHSALRETLERWATFSANNGSPRRIDAEIRRIVRNPRALSPEADRDLFDHLIRRGNTSERVRLSALASGKKADLGWLDAIIKIGAEKDQDRRP</sequence>
<dbReference type="GO" id="GO:0016787">
    <property type="term" value="F:hydrolase activity"/>
    <property type="evidence" value="ECO:0007669"/>
    <property type="project" value="UniProtKB-KW"/>
</dbReference>
<dbReference type="RefSeq" id="WP_150714786.1">
    <property type="nucleotide sequence ID" value="NZ_CABVGY010000003.1"/>
</dbReference>
<dbReference type="GO" id="GO:0070403">
    <property type="term" value="F:NAD+ binding"/>
    <property type="evidence" value="ECO:0007669"/>
    <property type="project" value="TreeGrafter"/>
</dbReference>